<dbReference type="GO" id="GO:0016020">
    <property type="term" value="C:membrane"/>
    <property type="evidence" value="ECO:0007669"/>
    <property type="project" value="InterPro"/>
</dbReference>
<evidence type="ECO:0000256" key="1">
    <source>
        <dbReference type="ARBA" id="ARBA00008769"/>
    </source>
</evidence>
<evidence type="ECO:0000256" key="3">
    <source>
        <dbReference type="SAM" id="MobiDB-lite"/>
    </source>
</evidence>
<dbReference type="InterPro" id="IPR038673">
    <property type="entry name" value="OprB_sf"/>
</dbReference>
<dbReference type="KEGG" id="aep:AMC99_02380"/>
<dbReference type="RefSeq" id="WP_157058315.1">
    <property type="nucleotide sequence ID" value="NZ_CP012669.1"/>
</dbReference>
<proteinExistence type="inferred from homology"/>
<protein>
    <submittedName>
        <fullName evidence="4">Uncharacterized protein</fullName>
    </submittedName>
</protein>
<dbReference type="Proteomes" id="UP000057938">
    <property type="component" value="Chromosome"/>
</dbReference>
<evidence type="ECO:0000313" key="4">
    <source>
        <dbReference type="EMBL" id="ALE17655.1"/>
    </source>
</evidence>
<dbReference type="GO" id="GO:0015288">
    <property type="term" value="F:porin activity"/>
    <property type="evidence" value="ECO:0007669"/>
    <property type="project" value="InterPro"/>
</dbReference>
<accession>A0A0M4MIQ2</accession>
<feature type="region of interest" description="Disordered" evidence="3">
    <location>
        <begin position="1"/>
        <end position="32"/>
    </location>
</feature>
<gene>
    <name evidence="4" type="ORF">AMC99_02380</name>
</gene>
<reference evidence="4 5" key="1">
    <citation type="submission" date="2015-09" db="EMBL/GenBank/DDBJ databases">
        <title>Complete genome sequence of a benzo[a]pyrene-degrading bacterium Altererythrobacter epoxidivorans CGMCC 1.7731T.</title>
        <authorList>
            <person name="Li Z."/>
            <person name="Cheng H."/>
            <person name="Huo Y."/>
            <person name="Xu X."/>
        </authorList>
    </citation>
    <scope>NUCLEOTIDE SEQUENCE [LARGE SCALE GENOMIC DNA]</scope>
    <source>
        <strain evidence="4 5">CGMCC 1.7731</strain>
    </source>
</reference>
<dbReference type="AlphaFoldDB" id="A0A0M4MIQ2"/>
<dbReference type="OrthoDB" id="177316at2"/>
<dbReference type="EMBL" id="CP012669">
    <property type="protein sequence ID" value="ALE17655.1"/>
    <property type="molecule type" value="Genomic_DNA"/>
</dbReference>
<dbReference type="STRING" id="361183.AMC99_02380"/>
<dbReference type="GO" id="GO:0008643">
    <property type="term" value="P:carbohydrate transport"/>
    <property type="evidence" value="ECO:0007669"/>
    <property type="project" value="InterPro"/>
</dbReference>
<evidence type="ECO:0000313" key="5">
    <source>
        <dbReference type="Proteomes" id="UP000057938"/>
    </source>
</evidence>
<evidence type="ECO:0000256" key="2">
    <source>
        <dbReference type="RuleBase" id="RU363072"/>
    </source>
</evidence>
<dbReference type="Pfam" id="PF04966">
    <property type="entry name" value="OprB"/>
    <property type="match status" value="1"/>
</dbReference>
<sequence>MSGAATMDGAAQSNASSPDAPPQPSTPASTPSASIKSRVLFSQFADLPVSGDADGTLRYGGKIDGYFDIGGSALGIDDSWSVHIHPEFKYGESANGLVGLLPSNTQLFYPDEGDVFDLNVNITKRWKSGTSLTVGKVNVLDLAAQLPVVGGGGHDGFQNLAMALPPSAIVPGSITGALLNVPTKKALYRFWVFDPQSQSTKTGFESPFDKGVAFLSSVTIPTKIGGKPGYYALKLAGSTRSEIAAESLPAALIPAPGSSFGHRKGEFSAVLAGYQFIGVYPEAPGKGWGIFGQVYLSNGDPTFLDKSGFIGISGNPRFRTQDRFGIAWFRYSLTDDLIDVLANRVPLEDEEGVEAFYTLGLSKNLRLTADVQIVDSAVAVRDTGVTAGMRLTAEF</sequence>
<organism evidence="4 5">
    <name type="scientific">Altererythrobacter epoxidivorans</name>
    <dbReference type="NCBI Taxonomy" id="361183"/>
    <lineage>
        <taxon>Bacteria</taxon>
        <taxon>Pseudomonadati</taxon>
        <taxon>Pseudomonadota</taxon>
        <taxon>Alphaproteobacteria</taxon>
        <taxon>Sphingomonadales</taxon>
        <taxon>Erythrobacteraceae</taxon>
        <taxon>Altererythrobacter</taxon>
    </lineage>
</organism>
<name>A0A0M4MIQ2_9SPHN</name>
<dbReference type="InterPro" id="IPR007049">
    <property type="entry name" value="Carb-sel_porin_OprB"/>
</dbReference>
<comment type="similarity">
    <text evidence="1 2">Belongs to the OprB family.</text>
</comment>
<keyword evidence="5" id="KW-1185">Reference proteome</keyword>
<dbReference type="PATRIC" id="fig|361183.4.peg.2337"/>
<dbReference type="Gene3D" id="2.40.160.180">
    <property type="entry name" value="Carbohydrate-selective porin OprB"/>
    <property type="match status" value="1"/>
</dbReference>